<evidence type="ECO:0000259" key="8">
    <source>
        <dbReference type="Pfam" id="PF01545"/>
    </source>
</evidence>
<dbReference type="Gene3D" id="1.20.1510.10">
    <property type="entry name" value="Cation efflux protein transmembrane domain"/>
    <property type="match status" value="1"/>
</dbReference>
<dbReference type="Proteomes" id="UP000590811">
    <property type="component" value="Unassembled WGS sequence"/>
</dbReference>
<evidence type="ECO:0000313" key="10">
    <source>
        <dbReference type="Proteomes" id="UP000590811"/>
    </source>
</evidence>
<dbReference type="InterPro" id="IPR040177">
    <property type="entry name" value="SLC30A9"/>
</dbReference>
<proteinExistence type="predicted"/>
<feature type="transmembrane region" description="Helical" evidence="7">
    <location>
        <begin position="227"/>
        <end position="245"/>
    </location>
</feature>
<evidence type="ECO:0000256" key="3">
    <source>
        <dbReference type="ARBA" id="ARBA00022692"/>
    </source>
</evidence>
<dbReference type="InterPro" id="IPR027469">
    <property type="entry name" value="Cation_efflux_TMD_sf"/>
</dbReference>
<name>A0A839Q2C7_9MICO</name>
<sequence length="342" mass="35913">MTASTNDPASAPTAPSGDAARPGDEASEQKGEEKGGESMLTVLVALVANALIALAKSVVAVITGSASMVAEAAHSWADAGNEIFLLIAERRSGKVRDASHPLGYGREAYVWSMFAAFGLFGAGAVVSVWHGIQSLTEPESEEASYTWAYAVLALAFVLEGISFLQARRQSRSAARRAGLHPLRFIADTSNPTLRAVYAEDSAALLGLVIAAAGIGLHQATGDARWDAAGSILVGLLLGVVAIFLISRNRDFLVGETVAPDVRSRVMARLLDVPTIERITFLHLEFVGPSRVFLVAAVDLIGDDTETEVAARLAELSARVEDHDLIERAVITLSAPGDAAITA</sequence>
<comment type="caution">
    <text evidence="9">The sequence shown here is derived from an EMBL/GenBank/DDBJ whole genome shotgun (WGS) entry which is preliminary data.</text>
</comment>
<reference evidence="9 10" key="1">
    <citation type="submission" date="2020-08" db="EMBL/GenBank/DDBJ databases">
        <title>Genomic Encyclopedia of Type Strains, Phase IV (KMG-V): Genome sequencing to study the core and pangenomes of soil and plant-associated prokaryotes.</title>
        <authorList>
            <person name="Whitman W."/>
        </authorList>
    </citation>
    <scope>NUCLEOTIDE SEQUENCE [LARGE SCALE GENOMIC DNA]</scope>
    <source>
        <strain evidence="9 10">B3ACCR2</strain>
    </source>
</reference>
<feature type="transmembrane region" description="Helical" evidence="7">
    <location>
        <begin position="40"/>
        <end position="62"/>
    </location>
</feature>
<dbReference type="EMBL" id="JACHVT010000013">
    <property type="protein sequence ID" value="MBB2988485.1"/>
    <property type="molecule type" value="Genomic_DNA"/>
</dbReference>
<feature type="transmembrane region" description="Helical" evidence="7">
    <location>
        <begin position="109"/>
        <end position="132"/>
    </location>
</feature>
<gene>
    <name evidence="9" type="ORF">FHW14_003679</name>
</gene>
<keyword evidence="5 7" id="KW-0472">Membrane</keyword>
<feature type="transmembrane region" description="Helical" evidence="7">
    <location>
        <begin position="144"/>
        <end position="166"/>
    </location>
</feature>
<comment type="subcellular location">
    <subcellularLocation>
        <location evidence="1">Membrane</location>
        <topology evidence="1">Multi-pass membrane protein</topology>
    </subcellularLocation>
</comment>
<accession>A0A839Q2C7</accession>
<dbReference type="GO" id="GO:0008324">
    <property type="term" value="F:monoatomic cation transmembrane transporter activity"/>
    <property type="evidence" value="ECO:0007669"/>
    <property type="project" value="InterPro"/>
</dbReference>
<evidence type="ECO:0000256" key="1">
    <source>
        <dbReference type="ARBA" id="ARBA00004141"/>
    </source>
</evidence>
<dbReference type="InterPro" id="IPR002524">
    <property type="entry name" value="Cation_efflux"/>
</dbReference>
<feature type="region of interest" description="Disordered" evidence="6">
    <location>
        <begin position="1"/>
        <end position="34"/>
    </location>
</feature>
<evidence type="ECO:0000256" key="7">
    <source>
        <dbReference type="SAM" id="Phobius"/>
    </source>
</evidence>
<protein>
    <submittedName>
        <fullName evidence="9">Cation diffusion facilitator family transporter</fullName>
    </submittedName>
</protein>
<dbReference type="AlphaFoldDB" id="A0A839Q2C7"/>
<keyword evidence="4 7" id="KW-1133">Transmembrane helix</keyword>
<dbReference type="PANTHER" id="PTHR13414">
    <property type="entry name" value="HUEL-CATION TRANSPORTER"/>
    <property type="match status" value="1"/>
</dbReference>
<evidence type="ECO:0000256" key="2">
    <source>
        <dbReference type="ARBA" id="ARBA00022448"/>
    </source>
</evidence>
<dbReference type="InterPro" id="IPR058533">
    <property type="entry name" value="Cation_efflux_TM"/>
</dbReference>
<keyword evidence="2" id="KW-0813">Transport</keyword>
<feature type="transmembrane region" description="Helical" evidence="7">
    <location>
        <begin position="202"/>
        <end position="221"/>
    </location>
</feature>
<feature type="domain" description="Cation efflux protein transmembrane" evidence="8">
    <location>
        <begin position="42"/>
        <end position="250"/>
    </location>
</feature>
<dbReference type="NCBIfam" id="TIGR01297">
    <property type="entry name" value="CDF"/>
    <property type="match status" value="1"/>
</dbReference>
<evidence type="ECO:0000256" key="5">
    <source>
        <dbReference type="ARBA" id="ARBA00023136"/>
    </source>
</evidence>
<dbReference type="GO" id="GO:0006829">
    <property type="term" value="P:zinc ion transport"/>
    <property type="evidence" value="ECO:0007669"/>
    <property type="project" value="InterPro"/>
</dbReference>
<dbReference type="PANTHER" id="PTHR13414:SF9">
    <property type="entry name" value="PROTON-COUPLED ZINC ANTIPORTER SLC30A9, MITOCHONDRIAL"/>
    <property type="match status" value="1"/>
</dbReference>
<dbReference type="Pfam" id="PF01545">
    <property type="entry name" value="Cation_efflux"/>
    <property type="match status" value="1"/>
</dbReference>
<organism evidence="9 10">
    <name type="scientific">Terracoccus luteus</name>
    <dbReference type="NCBI Taxonomy" id="53356"/>
    <lineage>
        <taxon>Bacteria</taxon>
        <taxon>Bacillati</taxon>
        <taxon>Actinomycetota</taxon>
        <taxon>Actinomycetes</taxon>
        <taxon>Micrococcales</taxon>
        <taxon>Intrasporangiaceae</taxon>
        <taxon>Terracoccus</taxon>
    </lineage>
</organism>
<keyword evidence="3 7" id="KW-0812">Transmembrane</keyword>
<evidence type="ECO:0000256" key="4">
    <source>
        <dbReference type="ARBA" id="ARBA00022989"/>
    </source>
</evidence>
<evidence type="ECO:0000313" key="9">
    <source>
        <dbReference type="EMBL" id="MBB2988485.1"/>
    </source>
</evidence>
<feature type="compositionally biased region" description="Basic and acidic residues" evidence="6">
    <location>
        <begin position="21"/>
        <end position="34"/>
    </location>
</feature>
<dbReference type="SUPFAM" id="SSF161111">
    <property type="entry name" value="Cation efflux protein transmembrane domain-like"/>
    <property type="match status" value="1"/>
</dbReference>
<evidence type="ECO:0000256" key="6">
    <source>
        <dbReference type="SAM" id="MobiDB-lite"/>
    </source>
</evidence>
<dbReference type="GO" id="GO:0016020">
    <property type="term" value="C:membrane"/>
    <property type="evidence" value="ECO:0007669"/>
    <property type="project" value="UniProtKB-SubCell"/>
</dbReference>